<dbReference type="AlphaFoldDB" id="A0A9J5Y5S2"/>
<dbReference type="SUPFAM" id="SSF52058">
    <property type="entry name" value="L domain-like"/>
    <property type="match status" value="1"/>
</dbReference>
<protein>
    <submittedName>
        <fullName evidence="1">Uncharacterized protein</fullName>
    </submittedName>
</protein>
<evidence type="ECO:0000313" key="1">
    <source>
        <dbReference type="EMBL" id="KAG5594414.1"/>
    </source>
</evidence>
<dbReference type="OrthoDB" id="676979at2759"/>
<reference evidence="1 2" key="1">
    <citation type="submission" date="2020-09" db="EMBL/GenBank/DDBJ databases">
        <title>De no assembly of potato wild relative species, Solanum commersonii.</title>
        <authorList>
            <person name="Cho K."/>
        </authorList>
    </citation>
    <scope>NUCLEOTIDE SEQUENCE [LARGE SCALE GENOMIC DNA]</scope>
    <source>
        <strain evidence="1">LZ3.2</strain>
        <tissue evidence="1">Leaf</tissue>
    </source>
</reference>
<name>A0A9J5Y5S2_SOLCO</name>
<sequence>MKPQSKMKCHKAAELQFVWERESTPKDIGNISKVAFLYLTDNQLSGSIPAVLFNIDSLLPVSLILNSLSGPLLLDEGNIVSNLNFPQVGTRRYNI</sequence>
<dbReference type="Proteomes" id="UP000824120">
    <property type="component" value="Chromosome 7"/>
</dbReference>
<dbReference type="Gene3D" id="3.80.10.10">
    <property type="entry name" value="Ribonuclease Inhibitor"/>
    <property type="match status" value="1"/>
</dbReference>
<comment type="caution">
    <text evidence="1">The sequence shown here is derived from an EMBL/GenBank/DDBJ whole genome shotgun (WGS) entry which is preliminary data.</text>
</comment>
<accession>A0A9J5Y5S2</accession>
<evidence type="ECO:0000313" key="2">
    <source>
        <dbReference type="Proteomes" id="UP000824120"/>
    </source>
</evidence>
<keyword evidence="2" id="KW-1185">Reference proteome</keyword>
<dbReference type="EMBL" id="JACXVP010000007">
    <property type="protein sequence ID" value="KAG5594414.1"/>
    <property type="molecule type" value="Genomic_DNA"/>
</dbReference>
<proteinExistence type="predicted"/>
<dbReference type="InterPro" id="IPR032675">
    <property type="entry name" value="LRR_dom_sf"/>
</dbReference>
<gene>
    <name evidence="1" type="ORF">H5410_035646</name>
</gene>
<organism evidence="1 2">
    <name type="scientific">Solanum commersonii</name>
    <name type="common">Commerson's wild potato</name>
    <name type="synonym">Commerson's nightshade</name>
    <dbReference type="NCBI Taxonomy" id="4109"/>
    <lineage>
        <taxon>Eukaryota</taxon>
        <taxon>Viridiplantae</taxon>
        <taxon>Streptophyta</taxon>
        <taxon>Embryophyta</taxon>
        <taxon>Tracheophyta</taxon>
        <taxon>Spermatophyta</taxon>
        <taxon>Magnoliopsida</taxon>
        <taxon>eudicotyledons</taxon>
        <taxon>Gunneridae</taxon>
        <taxon>Pentapetalae</taxon>
        <taxon>asterids</taxon>
        <taxon>lamiids</taxon>
        <taxon>Solanales</taxon>
        <taxon>Solanaceae</taxon>
        <taxon>Solanoideae</taxon>
        <taxon>Solaneae</taxon>
        <taxon>Solanum</taxon>
    </lineage>
</organism>